<dbReference type="InterPro" id="IPR058915">
    <property type="entry name" value="AcrVA2-like"/>
</dbReference>
<dbReference type="Pfam" id="PF26125">
    <property type="entry name" value="AcrVA2-like"/>
    <property type="match status" value="1"/>
</dbReference>
<reference evidence="1" key="1">
    <citation type="journal article" date="2021" name="Proc. Natl. Acad. Sci. U.S.A.">
        <title>A Catalog of Tens of Thousands of Viruses from Human Metagenomes Reveals Hidden Associations with Chronic Diseases.</title>
        <authorList>
            <person name="Tisza M.J."/>
            <person name="Buck C.B."/>
        </authorList>
    </citation>
    <scope>NUCLEOTIDE SEQUENCE</scope>
    <source>
        <strain evidence="1">Cthae16</strain>
    </source>
</reference>
<dbReference type="EMBL" id="BK016126">
    <property type="protein sequence ID" value="DAF97098.1"/>
    <property type="molecule type" value="Genomic_DNA"/>
</dbReference>
<dbReference type="CDD" id="cd22987">
    <property type="entry name" value="AcrVA2-like"/>
    <property type="match status" value="1"/>
</dbReference>
<sequence length="357" mass="40862">MSRKKQPVYPPIDFLKKISARYPGIWDEIEQFRALNGSSAKLTWEPWCYIPAIASLSILRQRFHLDGDLHQLPRDQIEGIASVASYFSALAPWRQSKEVYVMDEGMQELLFDQAGDLSLDADILLRLPYPCFYIQFSPAVVFAGEQYHGVFVHLDDNFVEHQQQLTLIFLQPDGESTMIVPVHLEAKTISESMAITERLIMRTLPDKASAVAQQFELLRRTMQLVLYICAQNAEITPSPEQVSHTKRSSAGVIVDRYAEIRKWDVGIRVGNAVRNYRRQQETTPVDALVRTHASPRPHMRRGHWHHFWTGPKNKPAERKLILQWVAPTFVTASNKGDTPVVLHRVDMLDTDDQPPKA</sequence>
<evidence type="ECO:0000313" key="1">
    <source>
        <dbReference type="EMBL" id="DAF97098.1"/>
    </source>
</evidence>
<accession>A0A8S5URR1</accession>
<name>A0A8S5URR1_9CAUD</name>
<proteinExistence type="predicted"/>
<protein>
    <submittedName>
        <fullName evidence="1">Uncharacterized protein</fullName>
    </submittedName>
</protein>
<organism evidence="1">
    <name type="scientific">Siphoviridae sp. cthae16</name>
    <dbReference type="NCBI Taxonomy" id="2825617"/>
    <lineage>
        <taxon>Viruses</taxon>
        <taxon>Duplodnaviria</taxon>
        <taxon>Heunggongvirae</taxon>
        <taxon>Uroviricota</taxon>
        <taxon>Caudoviricetes</taxon>
    </lineage>
</organism>